<proteinExistence type="predicted"/>
<dbReference type="InterPro" id="IPR036188">
    <property type="entry name" value="FAD/NAD-bd_sf"/>
</dbReference>
<gene>
    <name evidence="3" type="ORF">BJX67DRAFT_390494</name>
</gene>
<dbReference type="Pfam" id="PF01593">
    <property type="entry name" value="Amino_oxidase"/>
    <property type="match status" value="1"/>
</dbReference>
<feature type="signal peptide" evidence="1">
    <location>
        <begin position="1"/>
        <end position="20"/>
    </location>
</feature>
<dbReference type="Gene3D" id="3.30.70.1990">
    <property type="match status" value="1"/>
</dbReference>
<name>A0ABR4M1T1_9EURO</name>
<dbReference type="GeneID" id="98149717"/>
<feature type="domain" description="Amine oxidase" evidence="2">
    <location>
        <begin position="43"/>
        <end position="276"/>
    </location>
</feature>
<dbReference type="InterPro" id="IPR002937">
    <property type="entry name" value="Amino_oxidase"/>
</dbReference>
<dbReference type="RefSeq" id="XP_070889703.1">
    <property type="nucleotide sequence ID" value="XM_071034645.1"/>
</dbReference>
<dbReference type="SUPFAM" id="SSF51905">
    <property type="entry name" value="FAD/NAD(P)-binding domain"/>
    <property type="match status" value="1"/>
</dbReference>
<evidence type="ECO:0000256" key="1">
    <source>
        <dbReference type="SAM" id="SignalP"/>
    </source>
</evidence>
<evidence type="ECO:0000259" key="2">
    <source>
        <dbReference type="Pfam" id="PF01593"/>
    </source>
</evidence>
<dbReference type="Proteomes" id="UP001610432">
    <property type="component" value="Unassembled WGS sequence"/>
</dbReference>
<dbReference type="Gene3D" id="3.50.50.60">
    <property type="entry name" value="FAD/NAD(P)-binding domain"/>
    <property type="match status" value="1"/>
</dbReference>
<protein>
    <recommendedName>
        <fullName evidence="2">Amine oxidase domain-containing protein</fullName>
    </recommendedName>
</protein>
<sequence length="434" mass="48557">MRFEPLCRVGFLSLAPLASAVDQEEVITRDVCILGGGGNGTYAAIHLIGRGYTVALVEHKDRLGGHSETLYLPDGQYINYGVRGYFNTSIVTDFFNQLNASYEPYRPASVAFDYVNFRTGARASPTGDVLSLTEAVRLYRAAVQQFDYLSTGAYDLPDEFVQMYSLQGALHQIFSWTEPVGNILDAPLLYVLQDFGLSHFDGLLHGLGILPTNGTDELFRMAARQINEENILYRSIVTEATRVSSGVELVVESTKGVRRVVRAKRLLITFPPTPSNLRGFDLREEEYSLFSKWMHMSYYTAVVTNTSIPDGLNPYNVNPTNEPGNLPLPPFEWILDYPGIPGYHQTRIVGDAGFTEEDVKNMLLADIKRIGDAGTFPVEQEPTIVAFANHSPETLMAPVDDIREGFYRELYALQGRYNTYYTGYTFCTDYSPLL</sequence>
<evidence type="ECO:0000313" key="4">
    <source>
        <dbReference type="Proteomes" id="UP001610432"/>
    </source>
</evidence>
<feature type="chain" id="PRO_5045045407" description="Amine oxidase domain-containing protein" evidence="1">
    <location>
        <begin position="21"/>
        <end position="434"/>
    </location>
</feature>
<comment type="caution">
    <text evidence="3">The sequence shown here is derived from an EMBL/GenBank/DDBJ whole genome shotgun (WGS) entry which is preliminary data.</text>
</comment>
<evidence type="ECO:0000313" key="3">
    <source>
        <dbReference type="EMBL" id="KAL2870724.1"/>
    </source>
</evidence>
<dbReference type="EMBL" id="JBFXLQ010000005">
    <property type="protein sequence ID" value="KAL2870724.1"/>
    <property type="molecule type" value="Genomic_DNA"/>
</dbReference>
<accession>A0ABR4M1T1</accession>
<keyword evidence="1" id="KW-0732">Signal</keyword>
<dbReference type="Gene3D" id="1.10.405.20">
    <property type="match status" value="1"/>
</dbReference>
<keyword evidence="4" id="KW-1185">Reference proteome</keyword>
<organism evidence="3 4">
    <name type="scientific">Aspergillus lucknowensis</name>
    <dbReference type="NCBI Taxonomy" id="176173"/>
    <lineage>
        <taxon>Eukaryota</taxon>
        <taxon>Fungi</taxon>
        <taxon>Dikarya</taxon>
        <taxon>Ascomycota</taxon>
        <taxon>Pezizomycotina</taxon>
        <taxon>Eurotiomycetes</taxon>
        <taxon>Eurotiomycetidae</taxon>
        <taxon>Eurotiales</taxon>
        <taxon>Aspergillaceae</taxon>
        <taxon>Aspergillus</taxon>
        <taxon>Aspergillus subgen. Nidulantes</taxon>
    </lineage>
</organism>
<reference evidence="3 4" key="1">
    <citation type="submission" date="2024-07" db="EMBL/GenBank/DDBJ databases">
        <title>Section-level genome sequencing and comparative genomics of Aspergillus sections Usti and Cavernicolus.</title>
        <authorList>
            <consortium name="Lawrence Berkeley National Laboratory"/>
            <person name="Nybo J.L."/>
            <person name="Vesth T.C."/>
            <person name="Theobald S."/>
            <person name="Frisvad J.C."/>
            <person name="Larsen T.O."/>
            <person name="Kjaerboelling I."/>
            <person name="Rothschild-Mancinelli K."/>
            <person name="Lyhne E.K."/>
            <person name="Kogle M.E."/>
            <person name="Barry K."/>
            <person name="Clum A."/>
            <person name="Na H."/>
            <person name="Ledsgaard L."/>
            <person name="Lin J."/>
            <person name="Lipzen A."/>
            <person name="Kuo A."/>
            <person name="Riley R."/>
            <person name="Mondo S."/>
            <person name="Labutti K."/>
            <person name="Haridas S."/>
            <person name="Pangalinan J."/>
            <person name="Salamov A.A."/>
            <person name="Simmons B.A."/>
            <person name="Magnuson J.K."/>
            <person name="Chen J."/>
            <person name="Drula E."/>
            <person name="Henrissat B."/>
            <person name="Wiebenga A."/>
            <person name="Lubbers R.J."/>
            <person name="Gomes A.C."/>
            <person name="Macurrencykelacurrency M.R."/>
            <person name="Stajich J."/>
            <person name="Grigoriev I.V."/>
            <person name="Mortensen U.H."/>
            <person name="De Vries R.P."/>
            <person name="Baker S.E."/>
            <person name="Andersen M.R."/>
        </authorList>
    </citation>
    <scope>NUCLEOTIDE SEQUENCE [LARGE SCALE GENOMIC DNA]</scope>
    <source>
        <strain evidence="3 4">CBS 449.75</strain>
    </source>
</reference>